<keyword evidence="4 6" id="KW-1133">Transmembrane helix</keyword>
<evidence type="ECO:0000256" key="6">
    <source>
        <dbReference type="SAM" id="Phobius"/>
    </source>
</evidence>
<evidence type="ECO:0000313" key="10">
    <source>
        <dbReference type="Proteomes" id="UP000182413"/>
    </source>
</evidence>
<keyword evidence="5 6" id="KW-0472">Membrane</keyword>
<reference evidence="8 11" key="2">
    <citation type="submission" date="2023-11" db="EMBL/GenBank/DDBJ databases">
        <title>MicrobeMod: A computational toolkit for identifying prokaryotic methylation and restriction-modification with nanopore sequencing.</title>
        <authorList>
            <person name="Crits-Christoph A."/>
            <person name="Kang S.C."/>
            <person name="Lee H."/>
            <person name="Ostrov N."/>
        </authorList>
    </citation>
    <scope>NUCLEOTIDE SEQUENCE [LARGE SCALE GENOMIC DNA]</scope>
    <source>
        <strain evidence="8 11">ATCC BAA-571</strain>
    </source>
</reference>
<dbReference type="OrthoDB" id="8113255at2"/>
<dbReference type="Proteomes" id="UP001278050">
    <property type="component" value="Unassembled WGS sequence"/>
</dbReference>
<dbReference type="Proteomes" id="UP000182413">
    <property type="component" value="Unassembled WGS sequence"/>
</dbReference>
<dbReference type="PANTHER" id="PTHR32309:SF13">
    <property type="entry name" value="FERRIC ENTEROBACTIN TRANSPORT PROTEIN FEPE"/>
    <property type="match status" value="1"/>
</dbReference>
<keyword evidence="11" id="KW-1185">Reference proteome</keyword>
<dbReference type="AlphaFoldDB" id="A0A1G6T1J4"/>
<evidence type="ECO:0000256" key="2">
    <source>
        <dbReference type="ARBA" id="ARBA00022475"/>
    </source>
</evidence>
<keyword evidence="3 6" id="KW-0812">Transmembrane</keyword>
<dbReference type="InterPro" id="IPR050445">
    <property type="entry name" value="Bact_polysacc_biosynth/exp"/>
</dbReference>
<dbReference type="SUPFAM" id="SSF160355">
    <property type="entry name" value="Bacterial polysaccharide co-polymerase-like"/>
    <property type="match status" value="1"/>
</dbReference>
<dbReference type="EMBL" id="JAWXXP010000001">
    <property type="protein sequence ID" value="MDX5991192.1"/>
    <property type="molecule type" value="Genomic_DNA"/>
</dbReference>
<gene>
    <name evidence="9" type="ORF">SAMN05216575_101136</name>
    <name evidence="8" type="ORF">SIM71_03920</name>
</gene>
<reference evidence="9 10" key="1">
    <citation type="submission" date="2016-10" db="EMBL/GenBank/DDBJ databases">
        <authorList>
            <person name="de Groot N.N."/>
        </authorList>
    </citation>
    <scope>NUCLEOTIDE SEQUENCE [LARGE SCALE GENOMIC DNA]</scope>
    <source>
        <strain evidence="9 10">JCM 10630</strain>
    </source>
</reference>
<comment type="subcellular location">
    <subcellularLocation>
        <location evidence="1">Cell membrane</location>
        <topology evidence="1">Multi-pass membrane protein</topology>
    </subcellularLocation>
</comment>
<evidence type="ECO:0000256" key="4">
    <source>
        <dbReference type="ARBA" id="ARBA00022989"/>
    </source>
</evidence>
<evidence type="ECO:0000256" key="5">
    <source>
        <dbReference type="ARBA" id="ARBA00023136"/>
    </source>
</evidence>
<keyword evidence="2" id="KW-1003">Cell membrane</keyword>
<organism evidence="9 10">
    <name type="scientific">Ectopseudomonas alcaliphila</name>
    <dbReference type="NCBI Taxonomy" id="101564"/>
    <lineage>
        <taxon>Bacteria</taxon>
        <taxon>Pseudomonadati</taxon>
        <taxon>Pseudomonadota</taxon>
        <taxon>Gammaproteobacteria</taxon>
        <taxon>Pseudomonadales</taxon>
        <taxon>Pseudomonadaceae</taxon>
        <taxon>Ectopseudomonas</taxon>
    </lineage>
</organism>
<sequence>MSEIQVSPSRSGKHDDEVDLFELLQKLWAQKVIIISLTLFGLASAAGYVYLTPPKFESTTVLAPPSITAFAPLVQDVKVSSNSTVDLLGVALKLSDNVMILFSRRLLAPTTRAAFILERPSFAGCTIVANQNKSNLSKVTVSVTCADEVASLLALDEYIKYASKMTAKEFHALMMAVGVEKSIQASELYSVESLPSTKVTPMKVFILTLGVMFGGMLGVCVALIRLVLGGRPSQAA</sequence>
<dbReference type="Pfam" id="PF02706">
    <property type="entry name" value="Wzz"/>
    <property type="match status" value="1"/>
</dbReference>
<feature type="transmembrane region" description="Helical" evidence="6">
    <location>
        <begin position="32"/>
        <end position="51"/>
    </location>
</feature>
<dbReference type="RefSeq" id="WP_074674981.1">
    <property type="nucleotide sequence ID" value="NZ_CBCSET010000001.1"/>
</dbReference>
<evidence type="ECO:0000259" key="7">
    <source>
        <dbReference type="Pfam" id="PF02706"/>
    </source>
</evidence>
<protein>
    <submittedName>
        <fullName evidence="9">Chain length determinant protein</fullName>
    </submittedName>
    <submittedName>
        <fullName evidence="8">Wzz/FepE/Etk N-terminal domain-containing protein</fullName>
    </submittedName>
</protein>
<accession>A0A1G6T1J4</accession>
<evidence type="ECO:0000256" key="1">
    <source>
        <dbReference type="ARBA" id="ARBA00004651"/>
    </source>
</evidence>
<dbReference type="EMBL" id="FNAE01000001">
    <property type="protein sequence ID" value="SDD23050.1"/>
    <property type="molecule type" value="Genomic_DNA"/>
</dbReference>
<proteinExistence type="predicted"/>
<feature type="domain" description="Polysaccharide chain length determinant N-terminal" evidence="7">
    <location>
        <begin position="16"/>
        <end position="111"/>
    </location>
</feature>
<dbReference type="PANTHER" id="PTHR32309">
    <property type="entry name" value="TYROSINE-PROTEIN KINASE"/>
    <property type="match status" value="1"/>
</dbReference>
<feature type="transmembrane region" description="Helical" evidence="6">
    <location>
        <begin position="204"/>
        <end position="228"/>
    </location>
</feature>
<evidence type="ECO:0000256" key="3">
    <source>
        <dbReference type="ARBA" id="ARBA00022692"/>
    </source>
</evidence>
<name>A0A1G6T1J4_9GAMM</name>
<evidence type="ECO:0000313" key="9">
    <source>
        <dbReference type="EMBL" id="SDD23050.1"/>
    </source>
</evidence>
<dbReference type="InterPro" id="IPR003856">
    <property type="entry name" value="LPS_length_determ_N"/>
</dbReference>
<evidence type="ECO:0000313" key="11">
    <source>
        <dbReference type="Proteomes" id="UP001278050"/>
    </source>
</evidence>
<evidence type="ECO:0000313" key="8">
    <source>
        <dbReference type="EMBL" id="MDX5991192.1"/>
    </source>
</evidence>
<dbReference type="GO" id="GO:0005886">
    <property type="term" value="C:plasma membrane"/>
    <property type="evidence" value="ECO:0007669"/>
    <property type="project" value="UniProtKB-SubCell"/>
</dbReference>
<dbReference type="GO" id="GO:0004713">
    <property type="term" value="F:protein tyrosine kinase activity"/>
    <property type="evidence" value="ECO:0007669"/>
    <property type="project" value="TreeGrafter"/>
</dbReference>